<evidence type="ECO:0000313" key="2">
    <source>
        <dbReference type="Proteomes" id="UP000028981"/>
    </source>
</evidence>
<dbReference type="EMBL" id="JQGC01000005">
    <property type="protein sequence ID" value="KFL31750.1"/>
    <property type="molecule type" value="Genomic_DNA"/>
</dbReference>
<comment type="caution">
    <text evidence="1">The sequence shown here is derived from an EMBL/GenBank/DDBJ whole genome shotgun (WGS) entry which is preliminary data.</text>
</comment>
<proteinExistence type="predicted"/>
<name>A0A087M4E7_9HYPH</name>
<organism evidence="1 2">
    <name type="scientific">Devosia riboflavina</name>
    <dbReference type="NCBI Taxonomy" id="46914"/>
    <lineage>
        <taxon>Bacteria</taxon>
        <taxon>Pseudomonadati</taxon>
        <taxon>Pseudomonadota</taxon>
        <taxon>Alphaproteobacteria</taxon>
        <taxon>Hyphomicrobiales</taxon>
        <taxon>Devosiaceae</taxon>
        <taxon>Devosia</taxon>
    </lineage>
</organism>
<reference evidence="1 2" key="1">
    <citation type="submission" date="2014-08" db="EMBL/GenBank/DDBJ databases">
        <authorList>
            <person name="Hassan Y.I."/>
            <person name="Lepp D."/>
            <person name="Zhou T."/>
        </authorList>
    </citation>
    <scope>NUCLEOTIDE SEQUENCE [LARGE SCALE GENOMIC DNA]</scope>
    <source>
        <strain evidence="1 2">IFO13584</strain>
    </source>
</reference>
<dbReference type="AlphaFoldDB" id="A0A087M4E7"/>
<accession>A0A087M4E7</accession>
<dbReference type="Proteomes" id="UP000028981">
    <property type="component" value="Unassembled WGS sequence"/>
</dbReference>
<keyword evidence="2" id="KW-1185">Reference proteome</keyword>
<dbReference type="OrthoDB" id="9815836at2"/>
<sequence length="149" mass="17648">MESPWKWIYPHRNPNHADLRGMWPSEAEAREYRGLVLVPFYDPHRGSNLWGWWELRHKVSNDSILFIRADGDEMAEEYGAKVAEMANWEHMRTVPEWTAPPHSYALIDYLRSTYQVFYQPNHKALWEQPVSDVEKVEDWDEDVPFGASS</sequence>
<gene>
    <name evidence="1" type="ORF">JP75_06740</name>
</gene>
<protein>
    <submittedName>
        <fullName evidence="1">Uncharacterized protein</fullName>
    </submittedName>
</protein>
<evidence type="ECO:0000313" key="1">
    <source>
        <dbReference type="EMBL" id="KFL31750.1"/>
    </source>
</evidence>
<dbReference type="RefSeq" id="WP_035080767.1">
    <property type="nucleotide sequence ID" value="NZ_JQGC01000005.1"/>
</dbReference>